<dbReference type="CDD" id="cd00306">
    <property type="entry name" value="Peptidases_S8_S53"/>
    <property type="match status" value="1"/>
</dbReference>
<evidence type="ECO:0000256" key="4">
    <source>
        <dbReference type="SAM" id="MobiDB-lite"/>
    </source>
</evidence>
<gene>
    <name evidence="7" type="ORF">GLAREA_08773</name>
</gene>
<keyword evidence="2" id="KW-0378">Hydrolase</keyword>
<accession>S3DFT5</accession>
<dbReference type="GO" id="GO:0004252">
    <property type="term" value="F:serine-type endopeptidase activity"/>
    <property type="evidence" value="ECO:0007669"/>
    <property type="project" value="InterPro"/>
</dbReference>
<dbReference type="InterPro" id="IPR000209">
    <property type="entry name" value="Peptidase_S8/S53_dom"/>
</dbReference>
<dbReference type="Pfam" id="PF24476">
    <property type="entry name" value="DUF7580"/>
    <property type="match status" value="1"/>
</dbReference>
<name>S3DFT5_GLAL2</name>
<dbReference type="RefSeq" id="XP_008075925.1">
    <property type="nucleotide sequence ID" value="XM_008077734.1"/>
</dbReference>
<dbReference type="Proteomes" id="UP000016922">
    <property type="component" value="Unassembled WGS sequence"/>
</dbReference>
<dbReference type="GO" id="GO:0006508">
    <property type="term" value="P:proteolysis"/>
    <property type="evidence" value="ECO:0007669"/>
    <property type="project" value="UniProtKB-KW"/>
</dbReference>
<feature type="domain" description="DUF7580" evidence="6">
    <location>
        <begin position="342"/>
        <end position="539"/>
    </location>
</feature>
<dbReference type="EMBL" id="KE145352">
    <property type="protein sequence ID" value="EPE36610.1"/>
    <property type="molecule type" value="Genomic_DNA"/>
</dbReference>
<dbReference type="AlphaFoldDB" id="S3DFT5"/>
<feature type="compositionally biased region" description="Basic residues" evidence="4">
    <location>
        <begin position="445"/>
        <end position="456"/>
    </location>
</feature>
<keyword evidence="8" id="KW-1185">Reference proteome</keyword>
<dbReference type="eggNOG" id="ENOG502SP4W">
    <property type="taxonomic scope" value="Eukaryota"/>
</dbReference>
<evidence type="ECO:0000256" key="2">
    <source>
        <dbReference type="ARBA" id="ARBA00022801"/>
    </source>
</evidence>
<keyword evidence="1" id="KW-0645">Protease</keyword>
<dbReference type="PANTHER" id="PTHR35186:SF4">
    <property type="entry name" value="PRION-INHIBITION AND PROPAGATION HELO DOMAIN-CONTAINING PROTEIN"/>
    <property type="match status" value="1"/>
</dbReference>
<dbReference type="PANTHER" id="PTHR35186">
    <property type="entry name" value="ANK_REP_REGION DOMAIN-CONTAINING PROTEIN"/>
    <property type="match status" value="1"/>
</dbReference>
<dbReference type="InterPro" id="IPR036852">
    <property type="entry name" value="Peptidase_S8/S53_dom_sf"/>
</dbReference>
<dbReference type="PRINTS" id="PR00723">
    <property type="entry name" value="SUBTILISIN"/>
</dbReference>
<dbReference type="InterPro" id="IPR056002">
    <property type="entry name" value="DUF7580"/>
</dbReference>
<dbReference type="OMA" id="FATWENG"/>
<protein>
    <submittedName>
        <fullName evidence="7">Subtilisin-like protein</fullName>
    </submittedName>
</protein>
<feature type="domain" description="Peptidase S8/S53" evidence="5">
    <location>
        <begin position="669"/>
        <end position="885"/>
    </location>
</feature>
<dbReference type="HOGENOM" id="CLU_009240_0_0_1"/>
<reference evidence="7 8" key="1">
    <citation type="journal article" date="2013" name="BMC Genomics">
        <title>Genomics-driven discovery of the pneumocandin biosynthetic gene cluster in the fungus Glarea lozoyensis.</title>
        <authorList>
            <person name="Chen L."/>
            <person name="Yue Q."/>
            <person name="Zhang X."/>
            <person name="Xiang M."/>
            <person name="Wang C."/>
            <person name="Li S."/>
            <person name="Che Y."/>
            <person name="Ortiz-Lopez F.J."/>
            <person name="Bills G.F."/>
            <person name="Liu X."/>
            <person name="An Z."/>
        </authorList>
    </citation>
    <scope>NUCLEOTIDE SEQUENCE [LARGE SCALE GENOMIC DNA]</scope>
    <source>
        <strain evidence="8">ATCC 20868 / MF5171</strain>
    </source>
</reference>
<evidence type="ECO:0000313" key="7">
    <source>
        <dbReference type="EMBL" id="EPE36610.1"/>
    </source>
</evidence>
<sequence>MLKYVIAYAHGSSSSLSQSPGPAALALLSIFAHAVVDKIKTDASSLTGRGIIVFKSILTSYLPSIQEHFSPSLDQLQYSTDRRRTLAILENLEKLFQWPSCVERVHVNYFDPSHYPKLTELLLKGNSAQRELQIFATALATKNQSASALWKQLVDSLEDFFEPEIEERGPDLSELQEWDVANEDPDDNQAFVLNLHKALWEHFLFNCQYEWESVITNLRLNWWSKEELAGTYAVCFSLFFLGDQRPENWNAACQWQDTQISVFKLNKVILVEPQEVDVAEAEKGTLVLLPSGASENSKDCDETVSSCSEDDDGDEFWELLGVPTQSQLKFAYAASFKYRGPSQAIRPSLRNYPSVSLTKLLGSEKFNDKPKLLLSFLLVRTLWQYYESDWMGEDWSKDSVHFMFNEHDGVSKVISVNEPFLQTRFNIVDQSNEIESTSKPTTVRSSKKQHKKHLKHQAKLRTHPYPKVLALGIMLLEIELGQRIENFGGRECNDSDEVNVLHNIGVKVLRNEKVWPPKGIYTAVKRAIEICIKPDLEVLGTNKKLLRGNFFHAVVGPLKAMVAGAWPNADTQEMNPIVFEDTDFSPSPVAGELSIHNTKTNNSGYAINPPAPPPSNSALNIGKPSVAIAGNVMATDSPITVDQWFENLDDFDYALKISKSRRNENCQPIKVAILDTGVLESYYQADQMFQKSIKNYKDFVSDDLTTRRENTGHGTNCIQLLQKVYADAEIYVGRVFQGSQATDNTHKLMAAAIKHAVDVWKVKVICMPSGFTTASQEIDDAISTAIYARTLVFAAASNLSNFTSIAFPARLFQTFRLFCMFSTIAGAKPTCYFNPAAHKKARYNFAILGEGIQVPPIHNGAIQNPLSGTSFSTIVAAGVAAKIIDFSSHPDVRGKIDDVDALCQVEGMSEVFAQMVSAVDNSYHCLTPWKLLRGWRPEDAEEEEMRLAGCTAW</sequence>
<evidence type="ECO:0000256" key="3">
    <source>
        <dbReference type="ARBA" id="ARBA00022825"/>
    </source>
</evidence>
<dbReference type="GeneID" id="19467821"/>
<dbReference type="OrthoDB" id="206201at2759"/>
<evidence type="ECO:0000259" key="5">
    <source>
        <dbReference type="Pfam" id="PF00082"/>
    </source>
</evidence>
<evidence type="ECO:0000313" key="8">
    <source>
        <dbReference type="Proteomes" id="UP000016922"/>
    </source>
</evidence>
<keyword evidence="3" id="KW-0720">Serine protease</keyword>
<dbReference type="KEGG" id="glz:GLAREA_08773"/>
<proteinExistence type="predicted"/>
<dbReference type="InterPro" id="IPR015500">
    <property type="entry name" value="Peptidase_S8_subtilisin-rel"/>
</dbReference>
<dbReference type="Gene3D" id="3.40.50.200">
    <property type="entry name" value="Peptidase S8/S53 domain"/>
    <property type="match status" value="1"/>
</dbReference>
<organism evidence="7 8">
    <name type="scientific">Glarea lozoyensis (strain ATCC 20868 / MF5171)</name>
    <dbReference type="NCBI Taxonomy" id="1116229"/>
    <lineage>
        <taxon>Eukaryota</taxon>
        <taxon>Fungi</taxon>
        <taxon>Dikarya</taxon>
        <taxon>Ascomycota</taxon>
        <taxon>Pezizomycotina</taxon>
        <taxon>Leotiomycetes</taxon>
        <taxon>Helotiales</taxon>
        <taxon>Helotiaceae</taxon>
        <taxon>Glarea</taxon>
    </lineage>
</organism>
<dbReference type="SUPFAM" id="SSF52743">
    <property type="entry name" value="Subtilisin-like"/>
    <property type="match status" value="1"/>
</dbReference>
<evidence type="ECO:0000259" key="6">
    <source>
        <dbReference type="Pfam" id="PF24476"/>
    </source>
</evidence>
<evidence type="ECO:0000256" key="1">
    <source>
        <dbReference type="ARBA" id="ARBA00022670"/>
    </source>
</evidence>
<feature type="region of interest" description="Disordered" evidence="4">
    <location>
        <begin position="436"/>
        <end position="456"/>
    </location>
</feature>
<dbReference type="Pfam" id="PF00082">
    <property type="entry name" value="Peptidase_S8"/>
    <property type="match status" value="1"/>
</dbReference>